<evidence type="ECO:0000256" key="1">
    <source>
        <dbReference type="SAM" id="Phobius"/>
    </source>
</evidence>
<keyword evidence="1" id="KW-0472">Membrane</keyword>
<protein>
    <submittedName>
        <fullName evidence="2">Uncharacterized protein</fullName>
    </submittedName>
</protein>
<dbReference type="Proteomes" id="UP000532273">
    <property type="component" value="Unassembled WGS sequence"/>
</dbReference>
<evidence type="ECO:0000313" key="2">
    <source>
        <dbReference type="EMBL" id="MBB4107719.1"/>
    </source>
</evidence>
<dbReference type="EMBL" id="JACIEF010000002">
    <property type="protein sequence ID" value="MBB4107719.1"/>
    <property type="molecule type" value="Genomic_DNA"/>
</dbReference>
<keyword evidence="1" id="KW-1133">Transmembrane helix</keyword>
<accession>A0A7W6P4L9</accession>
<organism evidence="2 3">
    <name type="scientific">Pedobacter zeae</name>
    <dbReference type="NCBI Taxonomy" id="1737356"/>
    <lineage>
        <taxon>Bacteria</taxon>
        <taxon>Pseudomonadati</taxon>
        <taxon>Bacteroidota</taxon>
        <taxon>Sphingobacteriia</taxon>
        <taxon>Sphingobacteriales</taxon>
        <taxon>Sphingobacteriaceae</taxon>
        <taxon>Pedobacter</taxon>
    </lineage>
</organism>
<gene>
    <name evidence="2" type="ORF">GGQ60_001700</name>
</gene>
<comment type="caution">
    <text evidence="2">The sequence shown here is derived from an EMBL/GenBank/DDBJ whole genome shotgun (WGS) entry which is preliminary data.</text>
</comment>
<name>A0A7W6P4L9_9SPHI</name>
<proteinExistence type="predicted"/>
<reference evidence="2 3" key="1">
    <citation type="submission" date="2020-08" db="EMBL/GenBank/DDBJ databases">
        <title>Genomic Encyclopedia of Type Strains, Phase IV (KMG-IV): sequencing the most valuable type-strain genomes for metagenomic binning, comparative biology and taxonomic classification.</title>
        <authorList>
            <person name="Goeker M."/>
        </authorList>
    </citation>
    <scope>NUCLEOTIDE SEQUENCE [LARGE SCALE GENOMIC DNA]</scope>
    <source>
        <strain evidence="2 3">DSM 100774</strain>
    </source>
</reference>
<feature type="transmembrane region" description="Helical" evidence="1">
    <location>
        <begin position="15"/>
        <end position="32"/>
    </location>
</feature>
<sequence>MNYNNNGKPIIKTKYILALSIIFLLLMGFLIFKGGK</sequence>
<dbReference type="AlphaFoldDB" id="A0A7W6P4L9"/>
<keyword evidence="1" id="KW-0812">Transmembrane</keyword>
<evidence type="ECO:0000313" key="3">
    <source>
        <dbReference type="Proteomes" id="UP000532273"/>
    </source>
</evidence>